<keyword evidence="2" id="KW-0863">Zinc-finger</keyword>
<dbReference type="GO" id="GO:0016567">
    <property type="term" value="P:protein ubiquitination"/>
    <property type="evidence" value="ECO:0007669"/>
    <property type="project" value="TreeGrafter"/>
</dbReference>
<dbReference type="InterPro" id="IPR013083">
    <property type="entry name" value="Znf_RING/FYVE/PHD"/>
</dbReference>
<dbReference type="SUPFAM" id="SSF57850">
    <property type="entry name" value="RING/U-box"/>
    <property type="match status" value="1"/>
</dbReference>
<dbReference type="EnsemblPlants" id="EMT05983">
    <property type="protein sequence ID" value="EMT05983"/>
    <property type="gene ID" value="F775_20954"/>
</dbReference>
<dbReference type="Pfam" id="PF13639">
    <property type="entry name" value="zf-RING_2"/>
    <property type="match status" value="1"/>
</dbReference>
<feature type="compositionally biased region" description="Acidic residues" evidence="4">
    <location>
        <begin position="62"/>
        <end position="87"/>
    </location>
</feature>
<reference evidence="6" key="1">
    <citation type="submission" date="2015-06" db="UniProtKB">
        <authorList>
            <consortium name="EnsemblPlants"/>
        </authorList>
    </citation>
    <scope>IDENTIFICATION</scope>
</reference>
<organism evidence="6">
    <name type="scientific">Aegilops tauschii</name>
    <name type="common">Tausch's goatgrass</name>
    <name type="synonym">Aegilops squarrosa</name>
    <dbReference type="NCBI Taxonomy" id="37682"/>
    <lineage>
        <taxon>Eukaryota</taxon>
        <taxon>Viridiplantae</taxon>
        <taxon>Streptophyta</taxon>
        <taxon>Embryophyta</taxon>
        <taxon>Tracheophyta</taxon>
        <taxon>Spermatophyta</taxon>
        <taxon>Magnoliopsida</taxon>
        <taxon>Liliopsida</taxon>
        <taxon>Poales</taxon>
        <taxon>Poaceae</taxon>
        <taxon>BOP clade</taxon>
        <taxon>Pooideae</taxon>
        <taxon>Triticodae</taxon>
        <taxon>Triticeae</taxon>
        <taxon>Triticinae</taxon>
        <taxon>Aegilops</taxon>
    </lineage>
</organism>
<dbReference type="PANTHER" id="PTHR45969:SF69">
    <property type="entry name" value="FINGER DOMAIN PROTEIN, PUTATIVE (AFU_ORTHOLOGUE AFUA_3G12190)-RELATED"/>
    <property type="match status" value="1"/>
</dbReference>
<feature type="domain" description="RING-type" evidence="5">
    <location>
        <begin position="210"/>
        <end position="252"/>
    </location>
</feature>
<evidence type="ECO:0000313" key="6">
    <source>
        <dbReference type="EnsemblPlants" id="EMT05983"/>
    </source>
</evidence>
<dbReference type="GO" id="GO:0061630">
    <property type="term" value="F:ubiquitin protein ligase activity"/>
    <property type="evidence" value="ECO:0007669"/>
    <property type="project" value="TreeGrafter"/>
</dbReference>
<keyword evidence="3" id="KW-0862">Zinc</keyword>
<dbReference type="Gene3D" id="3.30.40.10">
    <property type="entry name" value="Zinc/RING finger domain, C3HC4 (zinc finger)"/>
    <property type="match status" value="1"/>
</dbReference>
<dbReference type="InterPro" id="IPR001841">
    <property type="entry name" value="Znf_RING"/>
</dbReference>
<dbReference type="PANTHER" id="PTHR45969">
    <property type="entry name" value="RING ZINC FINGER PROTEIN-RELATED"/>
    <property type="match status" value="1"/>
</dbReference>
<dbReference type="AlphaFoldDB" id="M8BGX2"/>
<evidence type="ECO:0000256" key="1">
    <source>
        <dbReference type="ARBA" id="ARBA00022723"/>
    </source>
</evidence>
<proteinExistence type="predicted"/>
<evidence type="ECO:0000256" key="3">
    <source>
        <dbReference type="ARBA" id="ARBA00022833"/>
    </source>
</evidence>
<dbReference type="GO" id="GO:0008270">
    <property type="term" value="F:zinc ion binding"/>
    <property type="evidence" value="ECO:0007669"/>
    <property type="project" value="UniProtKB-KW"/>
</dbReference>
<sequence length="266" mass="29210">MVDDGVDRSMDEMASLTMKQPGDSTDTTVRPQSCVLVLPSPSALAGDKEEEEPVLGGGYQADDGEEDEVSYDSDDSYDEEESDDEVEWAGSSLAPLIYPARHNSKLQEIWSELVTNVAVGIPPGTTRLKVMADVGILRLEDYTYWRMHAVMNALLGIKAEPWPGYHVHELRLPEPVHVQCADEDEAADGDCERPAKRRKIVTEEGAAQKCPICLDPLESDAAAWPGCSSPHVFHGACLEGTLKESQKCPICRRRLSAQDEEVRAEA</sequence>
<feature type="compositionally biased region" description="Basic and acidic residues" evidence="4">
    <location>
        <begin position="1"/>
        <end position="11"/>
    </location>
</feature>
<evidence type="ECO:0000259" key="5">
    <source>
        <dbReference type="PROSITE" id="PS50089"/>
    </source>
</evidence>
<feature type="compositionally biased region" description="Polar residues" evidence="4">
    <location>
        <begin position="22"/>
        <end position="31"/>
    </location>
</feature>
<accession>M8BGX2</accession>
<feature type="region of interest" description="Disordered" evidence="4">
    <location>
        <begin position="1"/>
        <end position="88"/>
    </location>
</feature>
<protein>
    <recommendedName>
        <fullName evidence="5">RING-type domain-containing protein</fullName>
    </recommendedName>
</protein>
<keyword evidence="1" id="KW-0479">Metal-binding</keyword>
<evidence type="ECO:0000256" key="4">
    <source>
        <dbReference type="SAM" id="MobiDB-lite"/>
    </source>
</evidence>
<name>M8BGX2_AEGTA</name>
<evidence type="ECO:0000256" key="2">
    <source>
        <dbReference type="ARBA" id="ARBA00022771"/>
    </source>
</evidence>
<dbReference type="PROSITE" id="PS50089">
    <property type="entry name" value="ZF_RING_2"/>
    <property type="match status" value="1"/>
</dbReference>